<evidence type="ECO:0000313" key="6">
    <source>
        <dbReference type="Proteomes" id="UP000194450"/>
    </source>
</evidence>
<dbReference type="InterPro" id="IPR011042">
    <property type="entry name" value="6-blade_b-propeller_TolB-like"/>
</dbReference>
<keyword evidence="2" id="KW-0732">Signal</keyword>
<feature type="chain" id="PRO_5011004425" evidence="2">
    <location>
        <begin position="22"/>
        <end position="828"/>
    </location>
</feature>
<dbReference type="SUPFAM" id="SSF53474">
    <property type="entry name" value="alpha/beta-Hydrolases"/>
    <property type="match status" value="1"/>
</dbReference>
<keyword evidence="5" id="KW-0031">Aminopeptidase</keyword>
<reference evidence="6" key="1">
    <citation type="submission" date="2017-04" db="EMBL/GenBank/DDBJ databases">
        <authorList>
            <person name="Varghese N."/>
            <person name="Submissions S."/>
        </authorList>
    </citation>
    <scope>NUCLEOTIDE SEQUENCE [LARGE SCALE GENOMIC DNA]</scope>
</reference>
<dbReference type="InterPro" id="IPR002469">
    <property type="entry name" value="Peptidase_S9B_N"/>
</dbReference>
<protein>
    <submittedName>
        <fullName evidence="5">Dipeptidyl aminopeptidase/acylaminoacyl peptidase</fullName>
    </submittedName>
</protein>
<evidence type="ECO:0000259" key="4">
    <source>
        <dbReference type="Pfam" id="PF00930"/>
    </source>
</evidence>
<dbReference type="GO" id="GO:0004177">
    <property type="term" value="F:aminopeptidase activity"/>
    <property type="evidence" value="ECO:0007669"/>
    <property type="project" value="UniProtKB-KW"/>
</dbReference>
<proteinExistence type="predicted"/>
<keyword evidence="5" id="KW-0645">Protease</keyword>
<feature type="signal peptide" evidence="2">
    <location>
        <begin position="1"/>
        <end position="21"/>
    </location>
</feature>
<dbReference type="PANTHER" id="PTHR11731:SF193">
    <property type="entry name" value="DIPEPTIDYL PEPTIDASE 9"/>
    <property type="match status" value="1"/>
</dbReference>
<accession>A0A1Y6EX17</accession>
<dbReference type="InterPro" id="IPR050278">
    <property type="entry name" value="Serine_Prot_S9B/DPPIV"/>
</dbReference>
<dbReference type="OrthoDB" id="9812921at2"/>
<dbReference type="InterPro" id="IPR029058">
    <property type="entry name" value="AB_hydrolase_fold"/>
</dbReference>
<dbReference type="GO" id="GO:0006508">
    <property type="term" value="P:proteolysis"/>
    <property type="evidence" value="ECO:0007669"/>
    <property type="project" value="InterPro"/>
</dbReference>
<feature type="domain" description="Dipeptidylpeptidase IV N-terminal" evidence="4">
    <location>
        <begin position="378"/>
        <end position="538"/>
    </location>
</feature>
<evidence type="ECO:0000256" key="1">
    <source>
        <dbReference type="SAM" id="Coils"/>
    </source>
</evidence>
<gene>
    <name evidence="5" type="ORF">SAMN06297229_1112</name>
</gene>
<keyword evidence="5" id="KW-0378">Hydrolase</keyword>
<feature type="coiled-coil region" evidence="1">
    <location>
        <begin position="209"/>
        <end position="240"/>
    </location>
</feature>
<feature type="domain" description="Peptidase S9 prolyl oligopeptidase catalytic" evidence="3">
    <location>
        <begin position="632"/>
        <end position="827"/>
    </location>
</feature>
<dbReference type="InterPro" id="IPR001375">
    <property type="entry name" value="Peptidase_S9_cat"/>
</dbReference>
<dbReference type="AlphaFoldDB" id="A0A1Y6EX17"/>
<dbReference type="PROSITE" id="PS51257">
    <property type="entry name" value="PROKAR_LIPOPROTEIN"/>
    <property type="match status" value="1"/>
</dbReference>
<evidence type="ECO:0000259" key="3">
    <source>
        <dbReference type="Pfam" id="PF00326"/>
    </source>
</evidence>
<dbReference type="GO" id="GO:0008236">
    <property type="term" value="F:serine-type peptidase activity"/>
    <property type="evidence" value="ECO:0007669"/>
    <property type="project" value="InterPro"/>
</dbReference>
<keyword evidence="1" id="KW-0175">Coiled coil</keyword>
<dbReference type="Proteomes" id="UP000194450">
    <property type="component" value="Unassembled WGS sequence"/>
</dbReference>
<organism evidence="5 6">
    <name type="scientific">Pseudidiomarina planktonica</name>
    <dbReference type="NCBI Taxonomy" id="1323738"/>
    <lineage>
        <taxon>Bacteria</taxon>
        <taxon>Pseudomonadati</taxon>
        <taxon>Pseudomonadota</taxon>
        <taxon>Gammaproteobacteria</taxon>
        <taxon>Alteromonadales</taxon>
        <taxon>Idiomarinaceae</taxon>
        <taxon>Pseudidiomarina</taxon>
    </lineage>
</organism>
<name>A0A1Y6EX17_9GAMM</name>
<sequence length="828" mass="93181">MYNKLALAVAAALLTASCANTSPANNQSSSAAISTVQTERPAAMAAATARGEITLEQIMSDQQWVARSPESAYWGLDGSSVFYAQERADSELRDWFHQPLDSDEAHQVPLEKMHEYAYQDGVRLNNGEQLAYTFEGNIFVRDLSSGDITQITRDEARQSQLQALNDGRLAYREGNNFFAVDLASGLTTQVASLKFSKAPEGVTAPEDFIAAEQQQLMTYLQEERQARQEAFDRQQALQANNPSLAPKPFYLGENKELVAASLSPAGDKVVVAITDPRSWRDDGDIMPDYIGEDGRVKAVDVRRRVADAEPVEHQVMVLDLTSGEQTQLTYNTLPGWNEDVLADVKRENHKAQGKTYKSEPSPRPITLMQDWSWEGGAMRWNDAGDQVAVMLEAWDNKDRWIATVDFAAKEFKSQHRLHDDAWINYTYNGFGFLPDTNTLWYQSEQDGYSHLYVKPLGGSEKQLTKGKFVVDTPVVSESGQHIYFKANQKHPGIYEIFRVGTSNGELEQLTKLGGINDFELSPNEDKLLITHSSALQPPELYVKEIGSADMASRLTETVSETFTALPWTAPSVVPIPSSHVDEPIYSRVYLPDDFDPNRAEKYPAVVFIHGAGYLQNAHMGWSGYQREFMFHSMLNQQGYVVVDLDYRGSKGYGRDWRTAIYRQMGTPEVEDLQDVVTWMGSNAHVDTDRVGTYGGSYGGFLTFMALFNEPGLFKAGAALRPVSDWAHYNTGYTSNILNLPDNDPIAYRRSSPIYFTEGLEDALLINSPMVDDNVFFQDSVRVVQRLIEHEKEDFEIAIYPVEPHGFRKPSSWLDEYRRIFKLFEDNLK</sequence>
<dbReference type="Gene3D" id="3.40.50.1820">
    <property type="entry name" value="alpha/beta hydrolase"/>
    <property type="match status" value="1"/>
</dbReference>
<dbReference type="Pfam" id="PF00930">
    <property type="entry name" value="DPPIV_N"/>
    <property type="match status" value="1"/>
</dbReference>
<dbReference type="Gene3D" id="2.140.10.30">
    <property type="entry name" value="Dipeptidylpeptidase IV, N-terminal domain"/>
    <property type="match status" value="1"/>
</dbReference>
<keyword evidence="6" id="KW-1185">Reference proteome</keyword>
<evidence type="ECO:0000256" key="2">
    <source>
        <dbReference type="SAM" id="SignalP"/>
    </source>
</evidence>
<dbReference type="SUPFAM" id="SSF82171">
    <property type="entry name" value="DPP6 N-terminal domain-like"/>
    <property type="match status" value="1"/>
</dbReference>
<dbReference type="GO" id="GO:0008239">
    <property type="term" value="F:dipeptidyl-peptidase activity"/>
    <property type="evidence" value="ECO:0007669"/>
    <property type="project" value="TreeGrafter"/>
</dbReference>
<evidence type="ECO:0000313" key="5">
    <source>
        <dbReference type="EMBL" id="SMQ64823.1"/>
    </source>
</evidence>
<dbReference type="RefSeq" id="WP_086434221.1">
    <property type="nucleotide sequence ID" value="NZ_FXWH01000001.1"/>
</dbReference>
<dbReference type="Pfam" id="PF00326">
    <property type="entry name" value="Peptidase_S9"/>
    <property type="match status" value="1"/>
</dbReference>
<dbReference type="PANTHER" id="PTHR11731">
    <property type="entry name" value="PROTEASE FAMILY S9B,C DIPEPTIDYL-PEPTIDASE IV-RELATED"/>
    <property type="match status" value="1"/>
</dbReference>
<dbReference type="EMBL" id="FXWH01000001">
    <property type="protein sequence ID" value="SMQ64823.1"/>
    <property type="molecule type" value="Genomic_DNA"/>
</dbReference>
<dbReference type="Gene3D" id="2.120.10.30">
    <property type="entry name" value="TolB, C-terminal domain"/>
    <property type="match status" value="1"/>
</dbReference>